<geneLocation type="mitochondrion" evidence="2"/>
<sequence length="151" mass="17453">MHDTSLRSATTRMIPPCWREILIPITACHFVRGLMPSLCSRTIPLYCFQLGSFQRMTLFLFPHYRSLRSVAIVAISSFFVAIPFPSVATPFQLLMCVVHVYYAAATKMYRSYYPLFNKLMNVVQAFLLRPPSKYVSTARKVPSRYQPIFLK</sequence>
<organism evidence="2">
    <name type="scientific">Picea glauca</name>
    <name type="common">White spruce</name>
    <name type="synonym">Pinus glauca</name>
    <dbReference type="NCBI Taxonomy" id="3330"/>
    <lineage>
        <taxon>Eukaryota</taxon>
        <taxon>Viridiplantae</taxon>
        <taxon>Streptophyta</taxon>
        <taxon>Embryophyta</taxon>
        <taxon>Tracheophyta</taxon>
        <taxon>Spermatophyta</taxon>
        <taxon>Pinopsida</taxon>
        <taxon>Pinidae</taxon>
        <taxon>Conifers I</taxon>
        <taxon>Pinales</taxon>
        <taxon>Pinaceae</taxon>
        <taxon>Picea</taxon>
    </lineage>
</organism>
<keyword evidence="2" id="KW-0496">Mitochondrion</keyword>
<feature type="transmembrane region" description="Helical" evidence="1">
    <location>
        <begin position="66"/>
        <end position="85"/>
    </location>
</feature>
<accession>A0A124GMU3</accession>
<reference evidence="2" key="1">
    <citation type="journal article" date="2015" name="Genome Biol. Evol.">
        <title>Organellar Genomes of White Spruce (Picea glauca): Assembly and Annotation.</title>
        <authorList>
            <person name="Jackman S.D."/>
            <person name="Warren R.L."/>
            <person name="Gibb E.A."/>
            <person name="Vandervalk B.P."/>
            <person name="Mohamadi H."/>
            <person name="Chu J."/>
            <person name="Raymond A."/>
            <person name="Pleasance S."/>
            <person name="Coope R."/>
            <person name="Wildung M.R."/>
            <person name="Ritland C.E."/>
            <person name="Bousquet J."/>
            <person name="Jones S.J."/>
            <person name="Bohlmann J."/>
            <person name="Birol I."/>
        </authorList>
    </citation>
    <scope>NUCLEOTIDE SEQUENCE [LARGE SCALE GENOMIC DNA]</scope>
    <source>
        <tissue evidence="2">Flushing bud</tissue>
    </source>
</reference>
<evidence type="ECO:0000313" key="2">
    <source>
        <dbReference type="EMBL" id="KUM46763.1"/>
    </source>
</evidence>
<keyword evidence="1" id="KW-0812">Transmembrane</keyword>
<dbReference type="AlphaFoldDB" id="A0A124GMU3"/>
<dbReference type="EMBL" id="LKAM01000010">
    <property type="protein sequence ID" value="KUM46763.1"/>
    <property type="molecule type" value="Genomic_DNA"/>
</dbReference>
<comment type="caution">
    <text evidence="2">The sequence shown here is derived from an EMBL/GenBank/DDBJ whole genome shotgun (WGS) entry which is preliminary data.</text>
</comment>
<gene>
    <name evidence="2" type="ORF">ABT39_MTgene1445</name>
</gene>
<keyword evidence="1" id="KW-0472">Membrane</keyword>
<keyword evidence="1" id="KW-1133">Transmembrane helix</keyword>
<proteinExistence type="predicted"/>
<evidence type="ECO:0000256" key="1">
    <source>
        <dbReference type="SAM" id="Phobius"/>
    </source>
</evidence>
<protein>
    <submittedName>
        <fullName evidence="2">Uncharacterized protein</fullName>
    </submittedName>
</protein>
<name>A0A124GMU3_PICGL</name>